<keyword evidence="2" id="KW-1185">Reference proteome</keyword>
<dbReference type="EMBL" id="CP072758">
    <property type="protein sequence ID" value="QUC23003.1"/>
    <property type="molecule type" value="Genomic_DNA"/>
</dbReference>
<evidence type="ECO:0000313" key="1">
    <source>
        <dbReference type="EMBL" id="QUC23003.1"/>
    </source>
</evidence>
<proteinExistence type="predicted"/>
<organism evidence="1 2">
    <name type="scientific">Ustilaginoidea virens</name>
    <name type="common">Rice false smut fungus</name>
    <name type="synonym">Villosiclava virens</name>
    <dbReference type="NCBI Taxonomy" id="1159556"/>
    <lineage>
        <taxon>Eukaryota</taxon>
        <taxon>Fungi</taxon>
        <taxon>Dikarya</taxon>
        <taxon>Ascomycota</taxon>
        <taxon>Pezizomycotina</taxon>
        <taxon>Sordariomycetes</taxon>
        <taxon>Hypocreomycetidae</taxon>
        <taxon>Hypocreales</taxon>
        <taxon>Clavicipitaceae</taxon>
        <taxon>Ustilaginoidea</taxon>
    </lineage>
</organism>
<name>A0A8E5HX89_USTVR</name>
<dbReference type="KEGG" id="uvi:66068021"/>
<protein>
    <submittedName>
        <fullName evidence="1">Uncharacterized protein</fullName>
    </submittedName>
</protein>
<accession>A0A8E5HX89</accession>
<reference evidence="1" key="1">
    <citation type="submission" date="2020-03" db="EMBL/GenBank/DDBJ databases">
        <title>A mixture of massive structural variations and highly conserved coding sequences in Ustilaginoidea virens genome.</title>
        <authorList>
            <person name="Zhang K."/>
            <person name="Zhao Z."/>
            <person name="Zhang Z."/>
            <person name="Li Y."/>
            <person name="Hsiang T."/>
            <person name="Sun W."/>
        </authorList>
    </citation>
    <scope>NUCLEOTIDE SEQUENCE</scope>
    <source>
        <strain evidence="1">UV-8b</strain>
    </source>
</reference>
<dbReference type="RefSeq" id="XP_043000676.1">
    <property type="nucleotide sequence ID" value="XM_043144741.1"/>
</dbReference>
<dbReference type="GeneID" id="66068021"/>
<dbReference type="Proteomes" id="UP000027002">
    <property type="component" value="Chromosome 6"/>
</dbReference>
<dbReference type="AlphaFoldDB" id="A0A8E5HX89"/>
<sequence length="91" mass="10210">MSLRSRQRYVSSLANALAKSRQSQPDGSLWNILAYLVNSSQIDRSLCLRISLLISPDGSRYLRKPPTRAICDHLPDTTYIKPAVAPRKPSK</sequence>
<gene>
    <name evidence="1" type="ORF">UV8b_07244</name>
</gene>
<evidence type="ECO:0000313" key="2">
    <source>
        <dbReference type="Proteomes" id="UP000027002"/>
    </source>
</evidence>